<reference evidence="8 9" key="1">
    <citation type="submission" date="2021-05" db="EMBL/GenBank/DDBJ databases">
        <title>Genome Assembly of Synthetic Allotetraploid Brassica napus Reveals Homoeologous Exchanges between Subgenomes.</title>
        <authorList>
            <person name="Davis J.T."/>
        </authorList>
    </citation>
    <scope>NUCLEOTIDE SEQUENCE [LARGE SCALE GENOMIC DNA]</scope>
    <source>
        <strain evidence="9">cv. Da-Ae</strain>
        <tissue evidence="8">Seedling</tissue>
    </source>
</reference>
<feature type="compositionally biased region" description="Polar residues" evidence="6">
    <location>
        <begin position="201"/>
        <end position="213"/>
    </location>
</feature>
<dbReference type="EMBL" id="JAGKQM010000013">
    <property type="protein sequence ID" value="KAH0889552.1"/>
    <property type="molecule type" value="Genomic_DNA"/>
</dbReference>
<dbReference type="SUPFAM" id="SSF52540">
    <property type="entry name" value="P-loop containing nucleoside triphosphate hydrolases"/>
    <property type="match status" value="1"/>
</dbReference>
<evidence type="ECO:0000256" key="4">
    <source>
        <dbReference type="ARBA" id="ARBA00023212"/>
    </source>
</evidence>
<evidence type="ECO:0000256" key="3">
    <source>
        <dbReference type="ARBA" id="ARBA00023175"/>
    </source>
</evidence>
<evidence type="ECO:0000256" key="2">
    <source>
        <dbReference type="ARBA" id="ARBA00022490"/>
    </source>
</evidence>
<organism evidence="8 9">
    <name type="scientific">Brassica napus</name>
    <name type="common">Rape</name>
    <dbReference type="NCBI Taxonomy" id="3708"/>
    <lineage>
        <taxon>Eukaryota</taxon>
        <taxon>Viridiplantae</taxon>
        <taxon>Streptophyta</taxon>
        <taxon>Embryophyta</taxon>
        <taxon>Tracheophyta</taxon>
        <taxon>Spermatophyta</taxon>
        <taxon>Magnoliopsida</taxon>
        <taxon>eudicotyledons</taxon>
        <taxon>Gunneridae</taxon>
        <taxon>Pentapetalae</taxon>
        <taxon>rosids</taxon>
        <taxon>malvids</taxon>
        <taxon>Brassicales</taxon>
        <taxon>Brassicaceae</taxon>
        <taxon>Brassiceae</taxon>
        <taxon>Brassica</taxon>
    </lineage>
</organism>
<feature type="domain" description="Kinesin motor" evidence="7">
    <location>
        <begin position="1"/>
        <end position="213"/>
    </location>
</feature>
<comment type="similarity">
    <text evidence="5">Belongs to the TRAFAC class myosin-kinesin ATPase superfamily. Kinesin family.</text>
</comment>
<dbReference type="PANTHER" id="PTHR47970:SF12">
    <property type="entry name" value="KINESIN FAMILY MEMBER 11"/>
    <property type="match status" value="1"/>
</dbReference>
<proteinExistence type="inferred from homology"/>
<comment type="caution">
    <text evidence="5">Lacks conserved residue(s) required for the propagation of feature annotation.</text>
</comment>
<name>A0ABQ8AB83_BRANA</name>
<keyword evidence="4" id="KW-0206">Cytoskeleton</keyword>
<sequence length="213" mass="24173">PFSDDELRNNPPQVFGPPAQHKDLYDQAVVPIVNEVLEGFNCTIFAYRRIGTEKTYTMEGDCRRSKGGACLGLPAEAGVYLELMEKVVFLLEDVANANEIFTLLERGFSKWRTAETFLSKQSSFLLQGMRQHRRYLMSFRMLLLLTREKCSLCKGTETRSEPDVPTKATIESLQAMPMEALVEGFRENNSYESFAAKESKPQQLTRSPLSQVN</sequence>
<dbReference type="InterPro" id="IPR001752">
    <property type="entry name" value="Kinesin_motor_dom"/>
</dbReference>
<comment type="caution">
    <text evidence="8">The sequence shown here is derived from an EMBL/GenBank/DDBJ whole genome shotgun (WGS) entry which is preliminary data.</text>
</comment>
<evidence type="ECO:0000313" key="9">
    <source>
        <dbReference type="Proteomes" id="UP000824890"/>
    </source>
</evidence>
<gene>
    <name evidence="8" type="ORF">HID58_051981</name>
</gene>
<keyword evidence="9" id="KW-1185">Reference proteome</keyword>
<feature type="non-terminal residue" evidence="8">
    <location>
        <position position="1"/>
    </location>
</feature>
<evidence type="ECO:0000259" key="7">
    <source>
        <dbReference type="PROSITE" id="PS50067"/>
    </source>
</evidence>
<dbReference type="InterPro" id="IPR027417">
    <property type="entry name" value="P-loop_NTPase"/>
</dbReference>
<dbReference type="Pfam" id="PF00225">
    <property type="entry name" value="Kinesin"/>
    <property type="match status" value="1"/>
</dbReference>
<dbReference type="PROSITE" id="PS50067">
    <property type="entry name" value="KINESIN_MOTOR_2"/>
    <property type="match status" value="1"/>
</dbReference>
<keyword evidence="3" id="KW-0505">Motor protein</keyword>
<dbReference type="PANTHER" id="PTHR47970">
    <property type="entry name" value="KINESIN-LIKE PROTEIN KIF11"/>
    <property type="match status" value="1"/>
</dbReference>
<accession>A0ABQ8AB83</accession>
<evidence type="ECO:0000256" key="1">
    <source>
        <dbReference type="ARBA" id="ARBA00004245"/>
    </source>
</evidence>
<comment type="subcellular location">
    <subcellularLocation>
        <location evidence="1">Cytoplasm</location>
        <location evidence="1">Cytoskeleton</location>
    </subcellularLocation>
</comment>
<dbReference type="InterPro" id="IPR036961">
    <property type="entry name" value="Kinesin_motor_dom_sf"/>
</dbReference>
<evidence type="ECO:0000256" key="5">
    <source>
        <dbReference type="PROSITE-ProRule" id="PRU00283"/>
    </source>
</evidence>
<dbReference type="Proteomes" id="UP000824890">
    <property type="component" value="Unassembled WGS sequence"/>
</dbReference>
<feature type="region of interest" description="Disordered" evidence="6">
    <location>
        <begin position="194"/>
        <end position="213"/>
    </location>
</feature>
<keyword evidence="2" id="KW-0963">Cytoplasm</keyword>
<dbReference type="Gene3D" id="3.40.850.10">
    <property type="entry name" value="Kinesin motor domain"/>
    <property type="match status" value="1"/>
</dbReference>
<evidence type="ECO:0000256" key="6">
    <source>
        <dbReference type="SAM" id="MobiDB-lite"/>
    </source>
</evidence>
<evidence type="ECO:0000313" key="8">
    <source>
        <dbReference type="EMBL" id="KAH0889552.1"/>
    </source>
</evidence>
<protein>
    <recommendedName>
        <fullName evidence="7">Kinesin motor domain-containing protein</fullName>
    </recommendedName>
</protein>
<dbReference type="InterPro" id="IPR047149">
    <property type="entry name" value="KIF11-like"/>
</dbReference>